<dbReference type="AlphaFoldDB" id="W4RNV9"/>
<comment type="caution">
    <text evidence="2">The sequence shown here is derived from an EMBL/GenBank/DDBJ whole genome shotgun (WGS) entry which is preliminary data.</text>
</comment>
<keyword evidence="3" id="KW-1185">Reference proteome</keyword>
<name>W4RNV9_9BACI</name>
<dbReference type="EMBL" id="BAUW01000030">
    <property type="protein sequence ID" value="GAE45822.1"/>
    <property type="molecule type" value="Genomic_DNA"/>
</dbReference>
<accession>W4RNV9</accession>
<proteinExistence type="predicted"/>
<dbReference type="InterPro" id="IPR049035">
    <property type="entry name" value="ADDB_N"/>
</dbReference>
<dbReference type="Proteomes" id="UP000018949">
    <property type="component" value="Unassembled WGS sequence"/>
</dbReference>
<gene>
    <name evidence="2" type="ORF">JCM21738_2669</name>
</gene>
<evidence type="ECO:0000313" key="2">
    <source>
        <dbReference type="EMBL" id="GAE45822.1"/>
    </source>
</evidence>
<protein>
    <submittedName>
        <fullName evidence="2">ATP-dependent nuclease</fullName>
    </submittedName>
</protein>
<evidence type="ECO:0000313" key="3">
    <source>
        <dbReference type="Proteomes" id="UP000018949"/>
    </source>
</evidence>
<dbReference type="Pfam" id="PF21445">
    <property type="entry name" value="ADDB_N"/>
    <property type="match status" value="1"/>
</dbReference>
<dbReference type="Gene3D" id="3.40.50.300">
    <property type="entry name" value="P-loop containing nucleotide triphosphate hydrolases"/>
    <property type="match status" value="1"/>
</dbReference>
<sequence length="93" mass="10304">MSVRLVLGRSGSGKTEMIIKEIKDRLISDPQGDPVVYLVPEQMSFLSEYRLSTDPELGGMIRRRYSAFRALPGESCRKQADILASIWIASGSA</sequence>
<reference evidence="2 3" key="1">
    <citation type="submission" date="2013-12" db="EMBL/GenBank/DDBJ databases">
        <title>NBRP : Genome information of microbial organism related human and environment.</title>
        <authorList>
            <person name="Hattori M."/>
            <person name="Oshima K."/>
            <person name="Inaba H."/>
            <person name="Suda W."/>
            <person name="Sakamoto M."/>
            <person name="Iino T."/>
            <person name="Kitahara M."/>
            <person name="Oshida Y."/>
            <person name="Iida T."/>
            <person name="Kudo T."/>
            <person name="Itoh T."/>
            <person name="Ahmed I."/>
            <person name="Ohkuma M."/>
        </authorList>
    </citation>
    <scope>NUCLEOTIDE SEQUENCE [LARGE SCALE GENOMIC DNA]</scope>
    <source>
        <strain evidence="2 3">JCM 21738</strain>
    </source>
</reference>
<evidence type="ECO:0000259" key="1">
    <source>
        <dbReference type="Pfam" id="PF21445"/>
    </source>
</evidence>
<dbReference type="InterPro" id="IPR027417">
    <property type="entry name" value="P-loop_NTPase"/>
</dbReference>
<organism evidence="2 3">
    <name type="scientific">Mesobacillus boroniphilus JCM 21738</name>
    <dbReference type="NCBI Taxonomy" id="1294265"/>
    <lineage>
        <taxon>Bacteria</taxon>
        <taxon>Bacillati</taxon>
        <taxon>Bacillota</taxon>
        <taxon>Bacilli</taxon>
        <taxon>Bacillales</taxon>
        <taxon>Bacillaceae</taxon>
        <taxon>Mesobacillus</taxon>
    </lineage>
</organism>
<feature type="domain" description="ATP-dependent helicase/deoxyribonuclease subunit B N-terminal" evidence="1">
    <location>
        <begin position="5"/>
        <end position="71"/>
    </location>
</feature>
<dbReference type="eggNOG" id="COG3857">
    <property type="taxonomic scope" value="Bacteria"/>
</dbReference>